<evidence type="ECO:0000313" key="10">
    <source>
        <dbReference type="Proteomes" id="UP000887567"/>
    </source>
</evidence>
<evidence type="ECO:0000256" key="5">
    <source>
        <dbReference type="ARBA" id="ARBA00022737"/>
    </source>
</evidence>
<dbReference type="InterPro" id="IPR050637">
    <property type="entry name" value="NLRP_innate_immun_reg"/>
</dbReference>
<dbReference type="Pfam" id="PF05729">
    <property type="entry name" value="NACHT"/>
    <property type="match status" value="1"/>
</dbReference>
<evidence type="ECO:0000256" key="1">
    <source>
        <dbReference type="ARBA" id="ARBA00004496"/>
    </source>
</evidence>
<dbReference type="PROSITE" id="PS50837">
    <property type="entry name" value="NACHT"/>
    <property type="match status" value="1"/>
</dbReference>
<dbReference type="GeneID" id="110251446"/>
<dbReference type="Gene3D" id="3.80.10.10">
    <property type="entry name" value="Ribonuclease Inhibitor"/>
    <property type="match status" value="1"/>
</dbReference>
<accession>A0A913Y2V0</accession>
<protein>
    <recommendedName>
        <fullName evidence="8">NACHT domain-containing protein</fullName>
    </recommendedName>
</protein>
<dbReference type="OrthoDB" id="120976at2759"/>
<comment type="subcellular location">
    <subcellularLocation>
        <location evidence="1">Cytoplasm</location>
    </subcellularLocation>
</comment>
<dbReference type="GO" id="GO:0005829">
    <property type="term" value="C:cytosol"/>
    <property type="evidence" value="ECO:0007669"/>
    <property type="project" value="UniProtKB-SubCell"/>
</dbReference>
<dbReference type="RefSeq" id="XP_020913822.1">
    <property type="nucleotide sequence ID" value="XM_021058163.2"/>
</dbReference>
<name>A0A913Y2V0_EXADI</name>
<feature type="domain" description="NACHT" evidence="8">
    <location>
        <begin position="91"/>
        <end position="235"/>
    </location>
</feature>
<dbReference type="SUPFAM" id="SSF52047">
    <property type="entry name" value="RNI-like"/>
    <property type="match status" value="1"/>
</dbReference>
<organism evidence="9 10">
    <name type="scientific">Exaiptasia diaphana</name>
    <name type="common">Tropical sea anemone</name>
    <name type="synonym">Aiptasia pulchella</name>
    <dbReference type="NCBI Taxonomy" id="2652724"/>
    <lineage>
        <taxon>Eukaryota</taxon>
        <taxon>Metazoa</taxon>
        <taxon>Cnidaria</taxon>
        <taxon>Anthozoa</taxon>
        <taxon>Hexacorallia</taxon>
        <taxon>Actiniaria</taxon>
        <taxon>Aiptasiidae</taxon>
        <taxon>Exaiptasia</taxon>
    </lineage>
</organism>
<sequence length="684" mass="78566">MCCFYLADLESYLVKLKESILQQTDFLPKGIDQNTVKTDDIFTNLTLHHEEKEILHRQTGQKVDQVARKMVTKLTQCCEIFIDENKENNPKSILISGEPGIGKTLFSQKIVRDWSTNSLLIPDIYFTYFITFKQLARLGNKELTLRELLNHSLLLNEKTMVTEDIMAHIIQHPEQLFIVFDGFDEYKDRDKIIRDFEEEFPNDVKAKMPVDALVSKLIRKKILRDSVSMITSRPSEAGALDQKIHFHRYVEITGFSKIQVIDYVEKYFKCKPEKVRKMAVNKVKGSPHHISFGRAPFRCFLMCIFIEWEIKNKRDNLVPATLTEFYCNVIKCIETNYNKAILKLDEKAASLAVDQTLDNFARLAAQLVEQNRFSFTSEDLENLNSTEKELLLSSNLIICYPVSSNLPFQKPTCEYSFTHFTIQEFFVALYLVKKGVMAAQESTEMVYIFMSGLLGLDNNKKSMVELLECLGKHIEDEDRLRLVSLRCLHEFQDKSLSKQEVTRNPDYRYWNSNGRIGLQGVTDTDCAAIAMLVESTATSISSPPHRLDINISFITSVGLSSLMPSIIHYCSITVLWLLYCYLYDECAECLGKYLPNTNLTQLDLYANKITDVGVRHIINNLPSNLTYLDLAGNKITDVGVRHIINNLPSNLTHLNLSRNPVSNECKKWAEQFCNDNHPGLVLRI</sequence>
<dbReference type="PANTHER" id="PTHR45690:SF19">
    <property type="entry name" value="NACHT, LRR AND PYD DOMAINS-CONTAINING PROTEIN 3"/>
    <property type="match status" value="1"/>
</dbReference>
<comment type="similarity">
    <text evidence="2">Belongs to the NLRP family.</text>
</comment>
<dbReference type="InterPro" id="IPR027417">
    <property type="entry name" value="P-loop_NTPase"/>
</dbReference>
<evidence type="ECO:0000256" key="6">
    <source>
        <dbReference type="ARBA" id="ARBA00022741"/>
    </source>
</evidence>
<keyword evidence="5" id="KW-0677">Repeat</keyword>
<reference evidence="9" key="1">
    <citation type="submission" date="2022-11" db="UniProtKB">
        <authorList>
            <consortium name="EnsemblMetazoa"/>
        </authorList>
    </citation>
    <scope>IDENTIFICATION</scope>
</reference>
<dbReference type="InterPro" id="IPR001611">
    <property type="entry name" value="Leu-rich_rpt"/>
</dbReference>
<dbReference type="InterPro" id="IPR032675">
    <property type="entry name" value="LRR_dom_sf"/>
</dbReference>
<dbReference type="Proteomes" id="UP000887567">
    <property type="component" value="Unplaced"/>
</dbReference>
<dbReference type="Gene3D" id="3.40.50.300">
    <property type="entry name" value="P-loop containing nucleotide triphosphate hydrolases"/>
    <property type="match status" value="1"/>
</dbReference>
<dbReference type="InterPro" id="IPR025875">
    <property type="entry name" value="Leu-rich_rpt_4"/>
</dbReference>
<dbReference type="OMA" id="YLYDECA"/>
<keyword evidence="3" id="KW-0963">Cytoplasm</keyword>
<dbReference type="PANTHER" id="PTHR45690">
    <property type="entry name" value="NACHT, LRR AND PYD DOMAINS-CONTAINING PROTEIN 12"/>
    <property type="match status" value="1"/>
</dbReference>
<evidence type="ECO:0000256" key="7">
    <source>
        <dbReference type="ARBA" id="ARBA00022840"/>
    </source>
</evidence>
<keyword evidence="7" id="KW-0067">ATP-binding</keyword>
<dbReference type="SMART" id="SM00368">
    <property type="entry name" value="LRR_RI"/>
    <property type="match status" value="2"/>
</dbReference>
<dbReference type="InterPro" id="IPR007111">
    <property type="entry name" value="NACHT_NTPase"/>
</dbReference>
<keyword evidence="6" id="KW-0547">Nucleotide-binding</keyword>
<evidence type="ECO:0000256" key="3">
    <source>
        <dbReference type="ARBA" id="ARBA00022490"/>
    </source>
</evidence>
<evidence type="ECO:0000259" key="8">
    <source>
        <dbReference type="PROSITE" id="PS50837"/>
    </source>
</evidence>
<proteinExistence type="inferred from homology"/>
<keyword evidence="4" id="KW-0433">Leucine-rich repeat</keyword>
<dbReference type="KEGG" id="epa:110251446"/>
<evidence type="ECO:0000256" key="2">
    <source>
        <dbReference type="ARBA" id="ARBA00008665"/>
    </source>
</evidence>
<keyword evidence="10" id="KW-1185">Reference proteome</keyword>
<evidence type="ECO:0000256" key="4">
    <source>
        <dbReference type="ARBA" id="ARBA00022614"/>
    </source>
</evidence>
<dbReference type="SMART" id="SM00365">
    <property type="entry name" value="LRR_SD22"/>
    <property type="match status" value="2"/>
</dbReference>
<dbReference type="Pfam" id="PF13516">
    <property type="entry name" value="LRR_6"/>
    <property type="match status" value="1"/>
</dbReference>
<dbReference type="GO" id="GO:0005524">
    <property type="term" value="F:ATP binding"/>
    <property type="evidence" value="ECO:0007669"/>
    <property type="project" value="UniProtKB-KW"/>
</dbReference>
<dbReference type="Pfam" id="PF12799">
    <property type="entry name" value="LRR_4"/>
    <property type="match status" value="1"/>
</dbReference>
<dbReference type="SUPFAM" id="SSF52540">
    <property type="entry name" value="P-loop containing nucleoside triphosphate hydrolases"/>
    <property type="match status" value="1"/>
</dbReference>
<dbReference type="AlphaFoldDB" id="A0A913Y2V0"/>
<evidence type="ECO:0000313" key="9">
    <source>
        <dbReference type="EnsemblMetazoa" id="XP_020913822.1"/>
    </source>
</evidence>
<dbReference type="EnsemblMetazoa" id="XM_021058163.2">
    <property type="protein sequence ID" value="XP_020913822.1"/>
    <property type="gene ID" value="LOC110251446"/>
</dbReference>